<evidence type="ECO:0000256" key="1">
    <source>
        <dbReference type="ARBA" id="ARBA00009342"/>
    </source>
</evidence>
<keyword evidence="2" id="KW-0808">Transferase</keyword>
<evidence type="ECO:0000256" key="2">
    <source>
        <dbReference type="ARBA" id="ARBA00022679"/>
    </source>
</evidence>
<evidence type="ECO:0000313" key="5">
    <source>
        <dbReference type="EMBL" id="CAG9107322.1"/>
    </source>
</evidence>
<dbReference type="GO" id="GO:0008080">
    <property type="term" value="F:N-acetyltransferase activity"/>
    <property type="evidence" value="ECO:0007669"/>
    <property type="project" value="InterPro"/>
</dbReference>
<dbReference type="PANTHER" id="PTHR13256">
    <property type="entry name" value="N-ACETYLTRANSFERASE 9"/>
    <property type="match status" value="1"/>
</dbReference>
<dbReference type="Pfam" id="PF13302">
    <property type="entry name" value="Acetyltransf_3"/>
    <property type="match status" value="1"/>
</dbReference>
<accession>A0A8S4DZR6</accession>
<proteinExistence type="inferred from homology"/>
<dbReference type="Proteomes" id="UP000653454">
    <property type="component" value="Unassembled WGS sequence"/>
</dbReference>
<dbReference type="InterPro" id="IPR016181">
    <property type="entry name" value="Acyl_CoA_acyltransferase"/>
</dbReference>
<evidence type="ECO:0000256" key="3">
    <source>
        <dbReference type="ARBA" id="ARBA00023315"/>
    </source>
</evidence>
<dbReference type="AlphaFoldDB" id="A0A8S4DZR6"/>
<organism evidence="5 6">
    <name type="scientific">Plutella xylostella</name>
    <name type="common">Diamondback moth</name>
    <name type="synonym">Plutella maculipennis</name>
    <dbReference type="NCBI Taxonomy" id="51655"/>
    <lineage>
        <taxon>Eukaryota</taxon>
        <taxon>Metazoa</taxon>
        <taxon>Ecdysozoa</taxon>
        <taxon>Arthropoda</taxon>
        <taxon>Hexapoda</taxon>
        <taxon>Insecta</taxon>
        <taxon>Pterygota</taxon>
        <taxon>Neoptera</taxon>
        <taxon>Endopterygota</taxon>
        <taxon>Lepidoptera</taxon>
        <taxon>Glossata</taxon>
        <taxon>Ditrysia</taxon>
        <taxon>Yponomeutoidea</taxon>
        <taxon>Plutellidae</taxon>
        <taxon>Plutella</taxon>
    </lineage>
</organism>
<reference evidence="5" key="1">
    <citation type="submission" date="2020-11" db="EMBL/GenBank/DDBJ databases">
        <authorList>
            <person name="Whiteford S."/>
        </authorList>
    </citation>
    <scope>NUCLEOTIDE SEQUENCE</scope>
</reference>
<name>A0A8S4DZR6_PLUXY</name>
<gene>
    <name evidence="5" type="ORF">PLXY2_LOCUS3758</name>
</gene>
<keyword evidence="6" id="KW-1185">Reference proteome</keyword>
<dbReference type="SUPFAM" id="SSF55729">
    <property type="entry name" value="Acyl-CoA N-acyltransferases (Nat)"/>
    <property type="match status" value="1"/>
</dbReference>
<sequence length="195" mass="23032">MKLNSSIKIKGRNVILVPYRHYHVPKYHEWMKSEELQKLTASEPLTLEEEYEMQKSWREDNDKCTFIVLDKVKYETTVDEVESMIGDTNIFITDPETETGEIEIMIADTASRGKKLGYESVILMLLYGIKYLKLKRYEAKISLNNNISINMFEKLGFIKKYVSEAFQEITLAKEVNLEWEKCLEDFFCFEIQTHE</sequence>
<comment type="similarity">
    <text evidence="1">Belongs to the acetyltransferase family. GNAT subfamily.</text>
</comment>
<dbReference type="PANTHER" id="PTHR13256:SF16">
    <property type="entry name" value="ALPHA_BETA-TUBULIN-N-ACETYLTRANSFERASE 9"/>
    <property type="match status" value="1"/>
</dbReference>
<dbReference type="Gene3D" id="3.40.630.30">
    <property type="match status" value="1"/>
</dbReference>
<dbReference type="EMBL" id="CAJHNJ030000010">
    <property type="protein sequence ID" value="CAG9107322.1"/>
    <property type="molecule type" value="Genomic_DNA"/>
</dbReference>
<feature type="domain" description="N-acetyltransferase" evidence="4">
    <location>
        <begin position="14"/>
        <end position="157"/>
    </location>
</feature>
<dbReference type="InterPro" id="IPR039135">
    <property type="entry name" value="NAT9-like"/>
</dbReference>
<dbReference type="InterPro" id="IPR000182">
    <property type="entry name" value="GNAT_dom"/>
</dbReference>
<evidence type="ECO:0000259" key="4">
    <source>
        <dbReference type="Pfam" id="PF13302"/>
    </source>
</evidence>
<evidence type="ECO:0000313" key="6">
    <source>
        <dbReference type="Proteomes" id="UP000653454"/>
    </source>
</evidence>
<keyword evidence="3" id="KW-0012">Acyltransferase</keyword>
<comment type="caution">
    <text evidence="5">The sequence shown here is derived from an EMBL/GenBank/DDBJ whole genome shotgun (WGS) entry which is preliminary data.</text>
</comment>
<protein>
    <submittedName>
        <fullName evidence="5">(diamondback moth) hypothetical protein</fullName>
    </submittedName>
</protein>